<dbReference type="Pfam" id="PF12796">
    <property type="entry name" value="Ank_2"/>
    <property type="match status" value="1"/>
</dbReference>
<dbReference type="PANTHER" id="PTHR10039">
    <property type="entry name" value="AMELOGENIN"/>
    <property type="match status" value="1"/>
</dbReference>
<dbReference type="SUPFAM" id="SSF48403">
    <property type="entry name" value="Ankyrin repeat"/>
    <property type="match status" value="1"/>
</dbReference>
<dbReference type="Pfam" id="PF24883">
    <property type="entry name" value="NPHP3_N"/>
    <property type="match status" value="1"/>
</dbReference>
<dbReference type="PROSITE" id="PS50088">
    <property type="entry name" value="ANK_REPEAT"/>
    <property type="match status" value="1"/>
</dbReference>
<dbReference type="Gene3D" id="1.25.40.20">
    <property type="entry name" value="Ankyrin repeat-containing domain"/>
    <property type="match status" value="1"/>
</dbReference>
<dbReference type="InterPro" id="IPR002110">
    <property type="entry name" value="Ankyrin_rpt"/>
</dbReference>
<dbReference type="AlphaFoldDB" id="A0A8H6MJZ3"/>
<evidence type="ECO:0000259" key="4">
    <source>
        <dbReference type="Pfam" id="PF24883"/>
    </source>
</evidence>
<keyword evidence="1" id="KW-0677">Repeat</keyword>
<comment type="caution">
    <text evidence="5">The sequence shown here is derived from an EMBL/GenBank/DDBJ whole genome shotgun (WGS) entry which is preliminary data.</text>
</comment>
<dbReference type="PANTHER" id="PTHR10039:SF14">
    <property type="entry name" value="NACHT DOMAIN-CONTAINING PROTEIN"/>
    <property type="match status" value="1"/>
</dbReference>
<evidence type="ECO:0000256" key="1">
    <source>
        <dbReference type="ARBA" id="ARBA00022737"/>
    </source>
</evidence>
<protein>
    <submittedName>
        <fullName evidence="5">Nacht and wd domain protein</fullName>
    </submittedName>
</protein>
<feature type="repeat" description="ANK" evidence="2">
    <location>
        <begin position="228"/>
        <end position="260"/>
    </location>
</feature>
<feature type="region of interest" description="Disordered" evidence="3">
    <location>
        <begin position="1"/>
        <end position="34"/>
    </location>
</feature>
<dbReference type="SMART" id="SM00248">
    <property type="entry name" value="ANK"/>
    <property type="match status" value="2"/>
</dbReference>
<organism evidence="5 6">
    <name type="scientific">Colletotrichum musicola</name>
    <dbReference type="NCBI Taxonomy" id="2175873"/>
    <lineage>
        <taxon>Eukaryota</taxon>
        <taxon>Fungi</taxon>
        <taxon>Dikarya</taxon>
        <taxon>Ascomycota</taxon>
        <taxon>Pezizomycotina</taxon>
        <taxon>Sordariomycetes</taxon>
        <taxon>Hypocreomycetidae</taxon>
        <taxon>Glomerellales</taxon>
        <taxon>Glomerellaceae</taxon>
        <taxon>Colletotrichum</taxon>
        <taxon>Colletotrichum orchidearum species complex</taxon>
    </lineage>
</organism>
<sequence length="368" mass="40856">MDTGSTFTNLGPGSQYVSPEAQNVNSGDGSQYNANTITFHQHNQHNDANLLADLQVTNPRDDKTRIEDTKGGLLTDSYVWVLQNPDFCQWRDDKDQRLLWVKGDPGKGKTMLLCGIIDDLQATRKGKPLSYFFCQATHEQLNTATAVLRGLIFMLLSQDPSLASHIKKQVRSIRTVHTDNTYTPTNWGTTPLQMTANQFRGHLADDHAQVLDLLLRGGAAVDEPAGQDRRTALHRAVATGTAQAVEMLLARGASPTLRDGSGRDARALAVEDAARLTRDGGKVLDRRIDDHVEIMERLFADKKREWLMNRGRCLVDVLCDDPGIDGKRIFGELFEMGLQKNAKFGDKGTIADLYSKVPPYKDPSRRAL</sequence>
<keyword evidence="2" id="KW-0040">ANK repeat</keyword>
<dbReference type="InterPro" id="IPR036770">
    <property type="entry name" value="Ankyrin_rpt-contain_sf"/>
</dbReference>
<dbReference type="Proteomes" id="UP000639643">
    <property type="component" value="Unassembled WGS sequence"/>
</dbReference>
<evidence type="ECO:0000256" key="2">
    <source>
        <dbReference type="PROSITE-ProRule" id="PRU00023"/>
    </source>
</evidence>
<feature type="domain" description="Nephrocystin 3-like N-terminal" evidence="4">
    <location>
        <begin position="78"/>
        <end position="180"/>
    </location>
</feature>
<dbReference type="InterPro" id="IPR056884">
    <property type="entry name" value="NPHP3-like_N"/>
</dbReference>
<reference evidence="5" key="1">
    <citation type="journal article" date="2020" name="Phytopathology">
        <title>Genome Sequence Resources of Colletotrichum truncatum, C. plurivorum, C. musicola, and C. sojae: Four Species Pathogenic to Soybean (Glycine max).</title>
        <authorList>
            <person name="Rogerio F."/>
            <person name="Boufleur T.R."/>
            <person name="Ciampi-Guillardi M."/>
            <person name="Sukno S.A."/>
            <person name="Thon M.R."/>
            <person name="Massola Junior N.S."/>
            <person name="Baroncelli R."/>
        </authorList>
    </citation>
    <scope>NUCLEOTIDE SEQUENCE</scope>
    <source>
        <strain evidence="5">LFN0074</strain>
    </source>
</reference>
<evidence type="ECO:0000313" key="6">
    <source>
        <dbReference type="Proteomes" id="UP000639643"/>
    </source>
</evidence>
<accession>A0A8H6MJZ3</accession>
<evidence type="ECO:0000256" key="3">
    <source>
        <dbReference type="SAM" id="MobiDB-lite"/>
    </source>
</evidence>
<dbReference type="OrthoDB" id="538223at2759"/>
<dbReference type="EMBL" id="WIGM01001589">
    <property type="protein sequence ID" value="KAF6793429.1"/>
    <property type="molecule type" value="Genomic_DNA"/>
</dbReference>
<evidence type="ECO:0000313" key="5">
    <source>
        <dbReference type="EMBL" id="KAF6793429.1"/>
    </source>
</evidence>
<proteinExistence type="predicted"/>
<name>A0A8H6MJZ3_9PEZI</name>
<dbReference type="PROSITE" id="PS50297">
    <property type="entry name" value="ANK_REP_REGION"/>
    <property type="match status" value="1"/>
</dbReference>
<keyword evidence="6" id="KW-1185">Reference proteome</keyword>
<gene>
    <name evidence="5" type="ORF">CMUS01_16087</name>
</gene>